<protein>
    <submittedName>
        <fullName evidence="1">Uncharacterized protein</fullName>
    </submittedName>
</protein>
<keyword evidence="2" id="KW-1185">Reference proteome</keyword>
<name>A0A931DMM1_9ACTN</name>
<evidence type="ECO:0000313" key="1">
    <source>
        <dbReference type="EMBL" id="MBG6089895.1"/>
    </source>
</evidence>
<dbReference type="Proteomes" id="UP000614047">
    <property type="component" value="Unassembled WGS sequence"/>
</dbReference>
<dbReference type="EMBL" id="JADOUA010000001">
    <property type="protein sequence ID" value="MBG6089895.1"/>
    <property type="molecule type" value="Genomic_DNA"/>
</dbReference>
<reference evidence="1" key="1">
    <citation type="submission" date="2020-11" db="EMBL/GenBank/DDBJ databases">
        <title>Sequencing the genomes of 1000 actinobacteria strains.</title>
        <authorList>
            <person name="Klenk H.-P."/>
        </authorList>
    </citation>
    <scope>NUCLEOTIDE SEQUENCE</scope>
    <source>
        <strain evidence="1">DSM 43175</strain>
    </source>
</reference>
<comment type="caution">
    <text evidence="1">The sequence shown here is derived from an EMBL/GenBank/DDBJ whole genome shotgun (WGS) entry which is preliminary data.</text>
</comment>
<dbReference type="InterPro" id="IPR056908">
    <property type="entry name" value="Gp80-like"/>
</dbReference>
<dbReference type="RefSeq" id="WP_197012436.1">
    <property type="nucleotide sequence ID" value="NZ_BAABES010000010.1"/>
</dbReference>
<sequence>MPFTAATRDDFLDDLDTLATHASLHTADPGTTGANEVTGGSPAYARKAITWNPSSAGSKTVTASVTFDVPAGTTVTHCGTWTGASGGTFRGGGTTTVESFGAQGTYTLNLTATLT</sequence>
<evidence type="ECO:0000313" key="2">
    <source>
        <dbReference type="Proteomes" id="UP000614047"/>
    </source>
</evidence>
<accession>A0A931DMM1</accession>
<dbReference type="Pfam" id="PF23140">
    <property type="entry name" value="Gp80"/>
    <property type="match status" value="1"/>
</dbReference>
<gene>
    <name evidence="1" type="ORF">IW256_004008</name>
</gene>
<proteinExistence type="predicted"/>
<organism evidence="1 2">
    <name type="scientific">Actinomadura viridis</name>
    <dbReference type="NCBI Taxonomy" id="58110"/>
    <lineage>
        <taxon>Bacteria</taxon>
        <taxon>Bacillati</taxon>
        <taxon>Actinomycetota</taxon>
        <taxon>Actinomycetes</taxon>
        <taxon>Streptosporangiales</taxon>
        <taxon>Thermomonosporaceae</taxon>
        <taxon>Actinomadura</taxon>
    </lineage>
</organism>
<dbReference type="AlphaFoldDB" id="A0A931DMM1"/>